<dbReference type="PANTHER" id="PTHR11895">
    <property type="entry name" value="TRANSAMIDASE"/>
    <property type="match status" value="1"/>
</dbReference>
<dbReference type="InterPro" id="IPR023631">
    <property type="entry name" value="Amidase_dom"/>
</dbReference>
<evidence type="ECO:0000259" key="3">
    <source>
        <dbReference type="Pfam" id="PF01425"/>
    </source>
</evidence>
<dbReference type="Proteomes" id="UP001595607">
    <property type="component" value="Unassembled WGS sequence"/>
</dbReference>
<comment type="similarity">
    <text evidence="1">Belongs to the amidase family.</text>
</comment>
<dbReference type="InterPro" id="IPR036928">
    <property type="entry name" value="AS_sf"/>
</dbReference>
<dbReference type="Pfam" id="PF01425">
    <property type="entry name" value="Amidase"/>
    <property type="match status" value="1"/>
</dbReference>
<reference evidence="5" key="1">
    <citation type="journal article" date="2019" name="Int. J. Syst. Evol. Microbiol.">
        <title>The Global Catalogue of Microorganisms (GCM) 10K type strain sequencing project: providing services to taxonomists for standard genome sequencing and annotation.</title>
        <authorList>
            <consortium name="The Broad Institute Genomics Platform"/>
            <consortium name="The Broad Institute Genome Sequencing Center for Infectious Disease"/>
            <person name="Wu L."/>
            <person name="Ma J."/>
        </authorList>
    </citation>
    <scope>NUCLEOTIDE SEQUENCE [LARGE SCALE GENOMIC DNA]</scope>
    <source>
        <strain evidence="5">KCTC 22245</strain>
    </source>
</reference>
<protein>
    <submittedName>
        <fullName evidence="4">Amidase</fullName>
    </submittedName>
</protein>
<dbReference type="Gene3D" id="3.90.1300.10">
    <property type="entry name" value="Amidase signature (AS) domain"/>
    <property type="match status" value="1"/>
</dbReference>
<feature type="coiled-coil region" evidence="2">
    <location>
        <begin position="22"/>
        <end position="49"/>
    </location>
</feature>
<feature type="domain" description="Amidase" evidence="3">
    <location>
        <begin position="8"/>
        <end position="407"/>
    </location>
</feature>
<keyword evidence="5" id="KW-1185">Reference proteome</keyword>
<evidence type="ECO:0000256" key="1">
    <source>
        <dbReference type="ARBA" id="ARBA00009199"/>
    </source>
</evidence>
<evidence type="ECO:0000313" key="5">
    <source>
        <dbReference type="Proteomes" id="UP001595607"/>
    </source>
</evidence>
<accession>A0ABV7MB11</accession>
<evidence type="ECO:0000313" key="4">
    <source>
        <dbReference type="EMBL" id="MFC3302555.1"/>
    </source>
</evidence>
<gene>
    <name evidence="4" type="ORF">ACFONP_07400</name>
</gene>
<keyword evidence="2" id="KW-0175">Coiled coil</keyword>
<comment type="caution">
    <text evidence="4">The sequence shown here is derived from an EMBL/GenBank/DDBJ whole genome shotgun (WGS) entry which is preliminary data.</text>
</comment>
<dbReference type="InterPro" id="IPR000120">
    <property type="entry name" value="Amidase"/>
</dbReference>
<evidence type="ECO:0000256" key="2">
    <source>
        <dbReference type="SAM" id="Coils"/>
    </source>
</evidence>
<sequence>MNPVERFERYQKRIATLDGDLHAFLHLRLDDAKREAEASEARLRKQEALSPIDGWCVAIKANIAVAGMPWHAGIAAYKDRLAEQDAECVRRLKSAGAVILGIVNMDEGALGATCGNEAFGRTHNPWRHGNTPGGSSGGSAAAVAADLCDIALGSDTMGSVRIPSAYCGVQGFKPSRGLVSLDGVLALSPTLDHIGPHARTVSKLRQSLAAMTGRAFNRQKDDASGIKIGVWLPLDDVAMQPDILERFNEVIEILAARGLSCRNVQVPAYRFGYSRRAGLLVSEFEAAAIHKDRLEADPGGFSQTFRKMMEWSLAQPAEKREVAYRHLEEISESAPTAFSDVDFILAPTAPQSSFAFEEEVPANQADLTAWANFAGLPACAIWSGFSPSGLPLSLQVIGPPNSDGAVLDMAEAIEDFLGQPPVPPRFR</sequence>
<dbReference type="SUPFAM" id="SSF75304">
    <property type="entry name" value="Amidase signature (AS) enzymes"/>
    <property type="match status" value="1"/>
</dbReference>
<name>A0ABV7MB11_9PROT</name>
<dbReference type="EMBL" id="JBHRVA010000002">
    <property type="protein sequence ID" value="MFC3302555.1"/>
    <property type="molecule type" value="Genomic_DNA"/>
</dbReference>
<dbReference type="PANTHER" id="PTHR11895:SF7">
    <property type="entry name" value="GLUTAMYL-TRNA(GLN) AMIDOTRANSFERASE SUBUNIT A, MITOCHONDRIAL"/>
    <property type="match status" value="1"/>
</dbReference>
<dbReference type="RefSeq" id="WP_189570908.1">
    <property type="nucleotide sequence ID" value="NZ_BMXU01000001.1"/>
</dbReference>
<proteinExistence type="inferred from homology"/>
<organism evidence="4 5">
    <name type="scientific">Parvularcula lutaonensis</name>
    <dbReference type="NCBI Taxonomy" id="491923"/>
    <lineage>
        <taxon>Bacteria</taxon>
        <taxon>Pseudomonadati</taxon>
        <taxon>Pseudomonadota</taxon>
        <taxon>Alphaproteobacteria</taxon>
        <taxon>Parvularculales</taxon>
        <taxon>Parvularculaceae</taxon>
        <taxon>Parvularcula</taxon>
    </lineage>
</organism>